<organism evidence="9 10">
    <name type="scientific">Atta colombica</name>
    <dbReference type="NCBI Taxonomy" id="520822"/>
    <lineage>
        <taxon>Eukaryota</taxon>
        <taxon>Metazoa</taxon>
        <taxon>Ecdysozoa</taxon>
        <taxon>Arthropoda</taxon>
        <taxon>Hexapoda</taxon>
        <taxon>Insecta</taxon>
        <taxon>Pterygota</taxon>
        <taxon>Neoptera</taxon>
        <taxon>Endopterygota</taxon>
        <taxon>Hymenoptera</taxon>
        <taxon>Apocrita</taxon>
        <taxon>Aculeata</taxon>
        <taxon>Formicoidea</taxon>
        <taxon>Formicidae</taxon>
        <taxon>Myrmicinae</taxon>
        <taxon>Atta</taxon>
    </lineage>
</organism>
<keyword evidence="6" id="KW-0175">Coiled coil</keyword>
<comment type="subunit">
    <text evidence="1">Self-associates forming complexes of several hundred monomers.</text>
</comment>
<dbReference type="AlphaFoldDB" id="A0A151I4L7"/>
<evidence type="ECO:0000256" key="4">
    <source>
        <dbReference type="ARBA" id="ARBA00023163"/>
    </source>
</evidence>
<name>A0A151I4L7_9HYME</name>
<feature type="region of interest" description="Disordered" evidence="7">
    <location>
        <begin position="258"/>
        <end position="287"/>
    </location>
</feature>
<feature type="domain" description="Myb-like" evidence="8">
    <location>
        <begin position="12"/>
        <end position="81"/>
    </location>
</feature>
<gene>
    <name evidence="9" type="ORF">ALC53_05035</name>
</gene>
<dbReference type="InterPro" id="IPR001005">
    <property type="entry name" value="SANT/Myb"/>
</dbReference>
<keyword evidence="4" id="KW-0804">Transcription</keyword>
<feature type="coiled-coil region" evidence="6">
    <location>
        <begin position="436"/>
        <end position="468"/>
    </location>
</feature>
<keyword evidence="10" id="KW-1185">Reference proteome</keyword>
<dbReference type="InterPro" id="IPR028002">
    <property type="entry name" value="Myb_DNA-bind_5"/>
</dbReference>
<evidence type="ECO:0000259" key="8">
    <source>
        <dbReference type="PROSITE" id="PS50090"/>
    </source>
</evidence>
<evidence type="ECO:0000313" key="9">
    <source>
        <dbReference type="EMBL" id="KYM84886.1"/>
    </source>
</evidence>
<dbReference type="Proteomes" id="UP000078540">
    <property type="component" value="Unassembled WGS sequence"/>
</dbReference>
<evidence type="ECO:0000256" key="1">
    <source>
        <dbReference type="ARBA" id="ARBA00011764"/>
    </source>
</evidence>
<comment type="function">
    <text evidence="5">Involved in transvection phenomena (= synapsis-dependent gene expression), where the synaptic pairing of chromosomes carrying genes with which zeste interacts influences the expression of these genes. Zeste binds to DNA and stimulates transcription from a nearby promoter.</text>
</comment>
<evidence type="ECO:0000256" key="7">
    <source>
        <dbReference type="SAM" id="MobiDB-lite"/>
    </source>
</evidence>
<feature type="region of interest" description="Disordered" evidence="7">
    <location>
        <begin position="367"/>
        <end position="406"/>
    </location>
</feature>
<sequence length="586" mass="66866">MRPCRLLEEEEDNSRKRNQFSKDERFVLLNIMGQYAPLLDDKSASVFDRREIWRAIERDFHQAGFTGKTSAQLKKYWQNYKYHGRRAQALSHVNQLVRNKLVQGIKKHSSATSKPAVEEATYSEISENRDNLEITKTAKERAAPCISPHNDASLRNINDPGYRHEIYEDNGTFFRKLNSTSIHPTDLDSLGKNRSSLDISQSKGFSNKIYEEPRPSGVTNHEPEKPISTDVIVSNTDISDNSVTVSVICPERTPELFCRNQPKRKREDAAASSSKKRGSDDQSIFPTAAGSAKGRCFLLQPRQIDNHSEVISNRRNAIEIRRKLEPAKEGSTILPSKFMSWSKVSCSVSAKKIPVTIKEDFAKENSAAPGIRDSTGCHKGNREESKIDESAVSGSQRDDSSGTTRSRIPNVRLWDQDEADLVRWELQDELNYRLTLHQLETEEKRLKVKIAEMAIQEIRFRIQALNEDIRHADELHELQLALATAQAVNQIEYANTIAQKRIHRDTVIRRYSKAACLRITDNSTGRKEFQVAGRVLRRIGVEKYKKDTCMCLKLFLLIAIISHVTMSSFRKTHGTIQNNNALRFLW</sequence>
<feature type="compositionally biased region" description="Basic and acidic residues" evidence="7">
    <location>
        <begin position="380"/>
        <end position="389"/>
    </location>
</feature>
<accession>A0A151I4L7</accession>
<evidence type="ECO:0000256" key="6">
    <source>
        <dbReference type="SAM" id="Coils"/>
    </source>
</evidence>
<proteinExistence type="predicted"/>
<reference evidence="9 10" key="1">
    <citation type="submission" date="2015-09" db="EMBL/GenBank/DDBJ databases">
        <title>Atta colombica WGS genome.</title>
        <authorList>
            <person name="Nygaard S."/>
            <person name="Hu H."/>
            <person name="Boomsma J."/>
            <person name="Zhang G."/>
        </authorList>
    </citation>
    <scope>NUCLEOTIDE SEQUENCE [LARGE SCALE GENOMIC DNA]</scope>
    <source>
        <strain evidence="9">Treedump-2</strain>
        <tissue evidence="9">Whole body</tissue>
    </source>
</reference>
<evidence type="ECO:0000256" key="5">
    <source>
        <dbReference type="ARBA" id="ARBA00025466"/>
    </source>
</evidence>
<dbReference type="EMBL" id="KQ976456">
    <property type="protein sequence ID" value="KYM84886.1"/>
    <property type="molecule type" value="Genomic_DNA"/>
</dbReference>
<feature type="region of interest" description="Disordered" evidence="7">
    <location>
        <begin position="204"/>
        <end position="226"/>
    </location>
</feature>
<evidence type="ECO:0000256" key="3">
    <source>
        <dbReference type="ARBA" id="ARBA00023015"/>
    </source>
</evidence>
<dbReference type="Pfam" id="PF13873">
    <property type="entry name" value="Myb_DNA-bind_5"/>
    <property type="match status" value="1"/>
</dbReference>
<protein>
    <recommendedName>
        <fullName evidence="2">Regulatory protein zeste</fullName>
    </recommendedName>
</protein>
<evidence type="ECO:0000256" key="2">
    <source>
        <dbReference type="ARBA" id="ARBA00016807"/>
    </source>
</evidence>
<dbReference type="PROSITE" id="PS50090">
    <property type="entry name" value="MYB_LIKE"/>
    <property type="match status" value="1"/>
</dbReference>
<keyword evidence="3" id="KW-0805">Transcription regulation</keyword>
<evidence type="ECO:0000313" key="10">
    <source>
        <dbReference type="Proteomes" id="UP000078540"/>
    </source>
</evidence>